<dbReference type="Pfam" id="PF06527">
    <property type="entry name" value="TniQ"/>
    <property type="match status" value="1"/>
</dbReference>
<organism evidence="3 4">
    <name type="scientific">Mycolicibacterium agri</name>
    <name type="common">Mycobacterium agri</name>
    <dbReference type="NCBI Taxonomy" id="36811"/>
    <lineage>
        <taxon>Bacteria</taxon>
        <taxon>Bacillati</taxon>
        <taxon>Actinomycetota</taxon>
        <taxon>Actinomycetes</taxon>
        <taxon>Mycobacteriales</taxon>
        <taxon>Mycobacteriaceae</taxon>
        <taxon>Mycolicibacterium</taxon>
    </lineage>
</organism>
<gene>
    <name evidence="3" type="ORF">CQY20_26785</name>
    <name evidence="2" type="ORF">MAGR_61640</name>
</gene>
<dbReference type="Proteomes" id="UP000220914">
    <property type="component" value="Unassembled WGS sequence"/>
</dbReference>
<feature type="domain" description="TniQ" evidence="1">
    <location>
        <begin position="7"/>
        <end position="141"/>
    </location>
</feature>
<evidence type="ECO:0000259" key="1">
    <source>
        <dbReference type="Pfam" id="PF06527"/>
    </source>
</evidence>
<protein>
    <recommendedName>
        <fullName evidence="1">TniQ domain-containing protein</fullName>
    </recommendedName>
</protein>
<dbReference type="EMBL" id="BLKS01000002">
    <property type="protein sequence ID" value="GFG54723.1"/>
    <property type="molecule type" value="Genomic_DNA"/>
</dbReference>
<dbReference type="EMBL" id="PDCP01000073">
    <property type="protein sequence ID" value="PEG34215.1"/>
    <property type="molecule type" value="Genomic_DNA"/>
</dbReference>
<keyword evidence="4" id="KW-1185">Reference proteome</keyword>
<reference evidence="2" key="3">
    <citation type="submission" date="2020-02" db="EMBL/GenBank/DDBJ databases">
        <authorList>
            <person name="Matsumoto Y."/>
            <person name="Motooka D."/>
            <person name="Nakamura S."/>
        </authorList>
    </citation>
    <scope>NUCLEOTIDE SEQUENCE</scope>
    <source>
        <strain evidence="2">JCM 6377</strain>
    </source>
</reference>
<reference evidence="3 4" key="1">
    <citation type="submission" date="2017-10" db="EMBL/GenBank/DDBJ databases">
        <title>The new phylogeny of genus Mycobacterium.</title>
        <authorList>
            <person name="Tortoli E."/>
            <person name="Trovato A."/>
            <person name="Cirillo D.M."/>
        </authorList>
    </citation>
    <scope>NUCLEOTIDE SEQUENCE [LARGE SCALE GENOMIC DNA]</scope>
    <source>
        <strain evidence="3 4">CCUG37673</strain>
    </source>
</reference>
<evidence type="ECO:0000313" key="3">
    <source>
        <dbReference type="EMBL" id="PEG34215.1"/>
    </source>
</evidence>
<accession>A0A2A7MR60</accession>
<sequence>MPRRRLPLRVEPLAGEGIDSWLEATATSMHTTVGALARLAGLSVAARPPWIRWIGPDEVKALETATGVSGAAIQAMTLQSYDNRALRLDPVSHRYDPTFPFGGLLPRSRFCPQCLQATEGRWQLDWRLGWSFLCTEHRCLLADACPVCMKPQRRQQNYSRTPAPTTCVCGCDLTEVRTQTLGEGHMIVGAQRIVSDIIANDVAKFRIFASAYTPGREALVAIRSIANRVLNFASIHGFEAVRPAQLTDGLCLDAVKPLHARSTLNNTAPTRAIDTAVGVGAALGILSLPDVIHAGKYARWIVRGQNADTGPAELRSCARDGELSAAIAIEARRPDLGPELQLRYSAAVTIPCAPDLDISRTANIAMSVPSVMWREWSDRLLLDVRPTEVMRRTLSCATLLVGSTVKSVAAARLLGEAITPNALNSRLWVLRGSEYWMSICAALILLSEYLVEEDGGPIDYGRRRRLNYAALLADGTWQQMLRSEGSHLSVRSVTAARGYLIAELGGTAVRNRHDVELVATFDKEISPDLRTNLAARAQTFLSEQGIDEPVTWHAPLDLLNGLVLPQTSP</sequence>
<name>A0A2A7MR60_MYCAG</name>
<evidence type="ECO:0000313" key="2">
    <source>
        <dbReference type="EMBL" id="GFG54723.1"/>
    </source>
</evidence>
<reference evidence="2 5" key="2">
    <citation type="journal article" date="2019" name="Emerg. Microbes Infect.">
        <title>Comprehensive subspecies identification of 175 nontuberculous mycobacteria species based on 7547 genomic profiles.</title>
        <authorList>
            <person name="Matsumoto Y."/>
            <person name="Kinjo T."/>
            <person name="Motooka D."/>
            <person name="Nabeya D."/>
            <person name="Jung N."/>
            <person name="Uechi K."/>
            <person name="Horii T."/>
            <person name="Iida T."/>
            <person name="Fujita J."/>
            <person name="Nakamura S."/>
        </authorList>
    </citation>
    <scope>NUCLEOTIDE SEQUENCE [LARGE SCALE GENOMIC DNA]</scope>
    <source>
        <strain evidence="2 5">JCM 6377</strain>
    </source>
</reference>
<dbReference type="AlphaFoldDB" id="A0A2A7MR60"/>
<comment type="caution">
    <text evidence="3">The sequence shown here is derived from an EMBL/GenBank/DDBJ whole genome shotgun (WGS) entry which is preliminary data.</text>
</comment>
<dbReference type="RefSeq" id="WP_097943238.1">
    <property type="nucleotide sequence ID" value="NZ_BLKS01000002.1"/>
</dbReference>
<proteinExistence type="predicted"/>
<dbReference type="InterPro" id="IPR009492">
    <property type="entry name" value="TniQ"/>
</dbReference>
<dbReference type="OrthoDB" id="3874088at2"/>
<evidence type="ECO:0000313" key="5">
    <source>
        <dbReference type="Proteomes" id="UP000465302"/>
    </source>
</evidence>
<evidence type="ECO:0000313" key="4">
    <source>
        <dbReference type="Proteomes" id="UP000220914"/>
    </source>
</evidence>
<dbReference type="Proteomes" id="UP000465302">
    <property type="component" value="Unassembled WGS sequence"/>
</dbReference>